<keyword evidence="15" id="KW-1185">Reference proteome</keyword>
<evidence type="ECO:0000256" key="8">
    <source>
        <dbReference type="ARBA" id="ARBA00023170"/>
    </source>
</evidence>
<dbReference type="InterPro" id="IPR051587">
    <property type="entry name" value="Adhesion_GPCR"/>
</dbReference>
<keyword evidence="7" id="KW-1015">Disulfide bond</keyword>
<keyword evidence="3 11" id="KW-0812">Transmembrane</keyword>
<dbReference type="PROSITE" id="PS50221">
    <property type="entry name" value="GAIN_B"/>
    <property type="match status" value="1"/>
</dbReference>
<dbReference type="Proteomes" id="UP001460270">
    <property type="component" value="Unassembled WGS sequence"/>
</dbReference>
<evidence type="ECO:0000256" key="1">
    <source>
        <dbReference type="ARBA" id="ARBA00004141"/>
    </source>
</evidence>
<keyword evidence="6 11" id="KW-0472">Membrane</keyword>
<dbReference type="GO" id="GO:0007189">
    <property type="term" value="P:adenylate cyclase-activating G protein-coupled receptor signaling pathway"/>
    <property type="evidence" value="ECO:0007669"/>
    <property type="project" value="TreeGrafter"/>
</dbReference>
<evidence type="ECO:0000256" key="4">
    <source>
        <dbReference type="ARBA" id="ARBA00022989"/>
    </source>
</evidence>
<feature type="transmembrane region" description="Helical" evidence="11">
    <location>
        <begin position="594"/>
        <end position="622"/>
    </location>
</feature>
<dbReference type="GO" id="GO:0007166">
    <property type="term" value="P:cell surface receptor signaling pathway"/>
    <property type="evidence" value="ECO:0007669"/>
    <property type="project" value="InterPro"/>
</dbReference>
<sequence>MCCFVGTYECGFTKGTVRHIAKAYLSVARLPDTIQITTDPITGDCSDKEPTQSINVAMTTTVLKTNNIYTVRWIYSGVTSGNLTPTVDTTGKNYLYKFTVTIPCKQVPTPQMVNVTFENDIKQIKNAYVVIPVIYGGAKFCKEEIKDGDFWPKTPTGDTAVNKTCPPGRVGYKTRTCVGTTWDDVFFFCVNEQLDKISNAADSFLKGMGATEDVALDIFGGLQNNTEGGGDGDNDNIADLSASILVLDMMAQASKNVPLGEKVLPSFVNAASNMLNKTWTKVNQTFVHNMSANYLESIEGLVHNIAVNMSVIDSTYSTPNLDLKYCAGDDCNVEVFGINVNLNKSGGIMKTVGVKNIMQKLRNTYKSSTSTDLLVSTTLENNSDSNIVIKMQFQATAGDNQVPNCVFWDTQNRDWADSGCRVVSDVSSNHSGVFCECTHLTSFSVLMARGDVSSEALDVITYVGLSISIVSLIIFLIIEYLVWAAVIKTKLSHYRHTCMVNIAFFLLLADICFLASSNPPILSTDMCLAMTIAKHLFFTTKFCWMFCLSVFMYFSSLVGYIVPILIVGSSYVYYRYTNKPYHNSKTCWLTYERLLVGSLHAFLLPIGTILLSNIFSMGVVIADEKDTAKSIIKVILVLAPVFGVTWSIGFCLVFFNSQNPMYPFFNYTFTIINSFQGLFVLLTGFMSEQKVKDELYKIVFGAKGSSDSTKNLTSTMYTKDK</sequence>
<dbReference type="InterPro" id="IPR057244">
    <property type="entry name" value="GAIN_B"/>
</dbReference>
<dbReference type="Pfam" id="PF01825">
    <property type="entry name" value="GPS"/>
    <property type="match status" value="1"/>
</dbReference>
<evidence type="ECO:0000259" key="13">
    <source>
        <dbReference type="PROSITE" id="PS50261"/>
    </source>
</evidence>
<feature type="transmembrane region" description="Helical" evidence="11">
    <location>
        <begin position="459"/>
        <end position="486"/>
    </location>
</feature>
<evidence type="ECO:0000256" key="9">
    <source>
        <dbReference type="ARBA" id="ARBA00023180"/>
    </source>
</evidence>
<reference evidence="15" key="1">
    <citation type="submission" date="2024-04" db="EMBL/GenBank/DDBJ databases">
        <title>Salinicola lusitanus LLJ914,a marine bacterium isolated from the Okinawa Trough.</title>
        <authorList>
            <person name="Li J."/>
        </authorList>
    </citation>
    <scope>NUCLEOTIDE SEQUENCE [LARGE SCALE GENOMIC DNA]</scope>
</reference>
<dbReference type="PROSITE" id="PS50261">
    <property type="entry name" value="G_PROTEIN_RECEP_F2_4"/>
    <property type="match status" value="1"/>
</dbReference>
<dbReference type="InterPro" id="IPR036445">
    <property type="entry name" value="GPCR_2_extracell_dom_sf"/>
</dbReference>
<dbReference type="EMBL" id="JBBPFD010000011">
    <property type="protein sequence ID" value="KAK7907332.1"/>
    <property type="molecule type" value="Genomic_DNA"/>
</dbReference>
<feature type="transmembrane region" description="Helical" evidence="11">
    <location>
        <begin position="667"/>
        <end position="687"/>
    </location>
</feature>
<protein>
    <submittedName>
        <fullName evidence="14">Uncharacterized protein</fullName>
    </submittedName>
</protein>
<dbReference type="PANTHER" id="PTHR45813">
    <property type="entry name" value="IG-LIKE DOMAIN-CONTAINING PROTEIN"/>
    <property type="match status" value="1"/>
</dbReference>
<dbReference type="InterPro" id="IPR017981">
    <property type="entry name" value="GPCR_2-like_7TM"/>
</dbReference>
<dbReference type="PANTHER" id="PTHR45813:SF2">
    <property type="entry name" value="ADHESION G-PROTEIN COUPLED RECEPTOR F3"/>
    <property type="match status" value="1"/>
</dbReference>
<feature type="transmembrane region" description="Helical" evidence="11">
    <location>
        <begin position="634"/>
        <end position="655"/>
    </location>
</feature>
<feature type="domain" description="G-protein coupled receptors family 2 profile 2" evidence="13">
    <location>
        <begin position="457"/>
        <end position="688"/>
    </location>
</feature>
<dbReference type="Gene3D" id="4.10.1240.10">
    <property type="entry name" value="GPCR, family 2, extracellular hormone receptor domain"/>
    <property type="match status" value="1"/>
</dbReference>
<evidence type="ECO:0000256" key="3">
    <source>
        <dbReference type="ARBA" id="ARBA00022692"/>
    </source>
</evidence>
<dbReference type="Gene3D" id="1.20.1070.10">
    <property type="entry name" value="Rhodopsin 7-helix transmembrane proteins"/>
    <property type="match status" value="1"/>
</dbReference>
<comment type="similarity">
    <text evidence="2">Belongs to the G-protein coupled receptor 2 family. Adhesion G-protein coupled receptor (ADGR) subfamily.</text>
</comment>
<dbReference type="GO" id="GO:0004930">
    <property type="term" value="F:G protein-coupled receptor activity"/>
    <property type="evidence" value="ECO:0007669"/>
    <property type="project" value="UniProtKB-KW"/>
</dbReference>
<evidence type="ECO:0000313" key="15">
    <source>
        <dbReference type="Proteomes" id="UP001460270"/>
    </source>
</evidence>
<feature type="transmembrane region" description="Helical" evidence="11">
    <location>
        <begin position="550"/>
        <end position="574"/>
    </location>
</feature>
<organism evidence="14 15">
    <name type="scientific">Mugilogobius chulae</name>
    <name type="common">yellowstripe goby</name>
    <dbReference type="NCBI Taxonomy" id="88201"/>
    <lineage>
        <taxon>Eukaryota</taxon>
        <taxon>Metazoa</taxon>
        <taxon>Chordata</taxon>
        <taxon>Craniata</taxon>
        <taxon>Vertebrata</taxon>
        <taxon>Euteleostomi</taxon>
        <taxon>Actinopterygii</taxon>
        <taxon>Neopterygii</taxon>
        <taxon>Teleostei</taxon>
        <taxon>Neoteleostei</taxon>
        <taxon>Acanthomorphata</taxon>
        <taxon>Gobiaria</taxon>
        <taxon>Gobiiformes</taxon>
        <taxon>Gobioidei</taxon>
        <taxon>Gobiidae</taxon>
        <taxon>Gobionellinae</taxon>
        <taxon>Mugilogobius</taxon>
    </lineage>
</organism>
<evidence type="ECO:0000256" key="7">
    <source>
        <dbReference type="ARBA" id="ARBA00023157"/>
    </source>
</evidence>
<dbReference type="InterPro" id="IPR046338">
    <property type="entry name" value="GAIN_dom_sf"/>
</dbReference>
<name>A0AAW0NSJ4_9GOBI</name>
<dbReference type="AlphaFoldDB" id="A0AAW0NSJ4"/>
<keyword evidence="8" id="KW-0675">Receptor</keyword>
<dbReference type="SMART" id="SM00303">
    <property type="entry name" value="GPS"/>
    <property type="match status" value="1"/>
</dbReference>
<accession>A0AAW0NSJ4</accession>
<keyword evidence="9" id="KW-0325">Glycoprotein</keyword>
<dbReference type="Pfam" id="PF00002">
    <property type="entry name" value="7tm_2"/>
    <property type="match status" value="1"/>
</dbReference>
<evidence type="ECO:0000313" key="14">
    <source>
        <dbReference type="EMBL" id="KAK7907332.1"/>
    </source>
</evidence>
<dbReference type="SUPFAM" id="SSF81321">
    <property type="entry name" value="Family A G protein-coupled receptor-like"/>
    <property type="match status" value="1"/>
</dbReference>
<evidence type="ECO:0000259" key="12">
    <source>
        <dbReference type="PROSITE" id="PS50221"/>
    </source>
</evidence>
<dbReference type="Gene3D" id="2.60.220.50">
    <property type="match status" value="1"/>
</dbReference>
<feature type="domain" description="GAIN-B" evidence="12">
    <location>
        <begin position="312"/>
        <end position="453"/>
    </location>
</feature>
<comment type="subcellular location">
    <subcellularLocation>
        <location evidence="1">Membrane</location>
        <topology evidence="1">Multi-pass membrane protein</topology>
    </subcellularLocation>
</comment>
<evidence type="ECO:0000256" key="11">
    <source>
        <dbReference type="SAM" id="Phobius"/>
    </source>
</evidence>
<keyword evidence="4 11" id="KW-1133">Transmembrane helix</keyword>
<evidence type="ECO:0000256" key="2">
    <source>
        <dbReference type="ARBA" id="ARBA00007343"/>
    </source>
</evidence>
<comment type="caution">
    <text evidence="14">The sequence shown here is derived from an EMBL/GenBank/DDBJ whole genome shotgun (WGS) entry which is preliminary data.</text>
</comment>
<dbReference type="PRINTS" id="PR00249">
    <property type="entry name" value="GPCRSECRETIN"/>
</dbReference>
<feature type="transmembrane region" description="Helical" evidence="11">
    <location>
        <begin position="498"/>
        <end position="516"/>
    </location>
</feature>
<evidence type="ECO:0000256" key="6">
    <source>
        <dbReference type="ARBA" id="ARBA00023136"/>
    </source>
</evidence>
<evidence type="ECO:0000256" key="10">
    <source>
        <dbReference type="ARBA" id="ARBA00023224"/>
    </source>
</evidence>
<dbReference type="GO" id="GO:0016020">
    <property type="term" value="C:membrane"/>
    <property type="evidence" value="ECO:0007669"/>
    <property type="project" value="UniProtKB-SubCell"/>
</dbReference>
<dbReference type="InterPro" id="IPR000203">
    <property type="entry name" value="GPS"/>
</dbReference>
<dbReference type="InterPro" id="IPR000832">
    <property type="entry name" value="GPCR_2_secretin-like"/>
</dbReference>
<gene>
    <name evidence="14" type="ORF">WMY93_015944</name>
</gene>
<keyword evidence="10" id="KW-0807">Transducer</keyword>
<evidence type="ECO:0000256" key="5">
    <source>
        <dbReference type="ARBA" id="ARBA00023040"/>
    </source>
</evidence>
<proteinExistence type="inferred from homology"/>
<keyword evidence="5" id="KW-0297">G-protein coupled receptor</keyword>